<dbReference type="InterPro" id="IPR002219">
    <property type="entry name" value="PKC_DAG/PE"/>
</dbReference>
<feature type="domain" description="CNH" evidence="22">
    <location>
        <begin position="1486"/>
        <end position="1796"/>
    </location>
</feature>
<evidence type="ECO:0000256" key="11">
    <source>
        <dbReference type="ARBA" id="ARBA00022840"/>
    </source>
</evidence>
<feature type="compositionally biased region" description="Basic residues" evidence="17">
    <location>
        <begin position="1983"/>
        <end position="2000"/>
    </location>
</feature>
<dbReference type="SMART" id="SM00036">
    <property type="entry name" value="CNH"/>
    <property type="match status" value="1"/>
</dbReference>
<evidence type="ECO:0000259" key="20">
    <source>
        <dbReference type="PROSITE" id="PS50081"/>
    </source>
</evidence>
<evidence type="ECO:0000256" key="15">
    <source>
        <dbReference type="PROSITE-ProRule" id="PRU10141"/>
    </source>
</evidence>
<dbReference type="EMBL" id="JBICCN010000238">
    <property type="protein sequence ID" value="KAL3084215.1"/>
    <property type="molecule type" value="Genomic_DNA"/>
</dbReference>
<feature type="domain" description="Phorbol-ester/DAG-type" evidence="20">
    <location>
        <begin position="1184"/>
        <end position="1234"/>
    </location>
</feature>
<dbReference type="Pfam" id="PF00069">
    <property type="entry name" value="Pkinase"/>
    <property type="match status" value="1"/>
</dbReference>
<evidence type="ECO:0000259" key="21">
    <source>
        <dbReference type="PROSITE" id="PS50108"/>
    </source>
</evidence>
<dbReference type="GO" id="GO:0005524">
    <property type="term" value="F:ATP binding"/>
    <property type="evidence" value="ECO:0007669"/>
    <property type="project" value="UniProtKB-UniRule"/>
</dbReference>
<keyword evidence="4" id="KW-0597">Phosphoprotein</keyword>
<dbReference type="InterPro" id="IPR001849">
    <property type="entry name" value="PH_domain"/>
</dbReference>
<dbReference type="InterPro" id="IPR008271">
    <property type="entry name" value="Ser/Thr_kinase_AS"/>
</dbReference>
<reference evidence="24 25" key="1">
    <citation type="submission" date="2024-10" db="EMBL/GenBank/DDBJ databases">
        <authorList>
            <person name="Kim D."/>
        </authorList>
    </citation>
    <scope>NUCLEOTIDE SEQUENCE [LARGE SCALE GENOMIC DNA]</scope>
    <source>
        <strain evidence="24">Taebaek</strain>
    </source>
</reference>
<dbReference type="PROSITE" id="PS50108">
    <property type="entry name" value="CRIB"/>
    <property type="match status" value="1"/>
</dbReference>
<dbReference type="CDD" id="cd05597">
    <property type="entry name" value="STKc_DMPK_like"/>
    <property type="match status" value="1"/>
</dbReference>
<evidence type="ECO:0000256" key="13">
    <source>
        <dbReference type="ARBA" id="ARBA00047899"/>
    </source>
</evidence>
<feature type="region of interest" description="Disordered" evidence="17">
    <location>
        <begin position="2078"/>
        <end position="2107"/>
    </location>
</feature>
<feature type="compositionally biased region" description="Pro residues" evidence="17">
    <location>
        <begin position="2088"/>
        <end position="2107"/>
    </location>
</feature>
<dbReference type="SUPFAM" id="SSF57889">
    <property type="entry name" value="Cysteine-rich domain"/>
    <property type="match status" value="1"/>
</dbReference>
<keyword evidence="8" id="KW-0863">Zinc-finger</keyword>
<dbReference type="Gene3D" id="1.10.510.10">
    <property type="entry name" value="Transferase(Phosphotransferase) domain 1"/>
    <property type="match status" value="1"/>
</dbReference>
<keyword evidence="3" id="KW-0723">Serine/threonine-protein kinase</keyword>
<keyword evidence="25" id="KW-1185">Reference proteome</keyword>
<comment type="similarity">
    <text evidence="1">Belongs to the protein kinase superfamily. AGC Ser/Thr protein kinase family. DMPK subfamily.</text>
</comment>
<keyword evidence="10" id="KW-0862">Zinc</keyword>
<evidence type="ECO:0000313" key="24">
    <source>
        <dbReference type="EMBL" id="KAL3084215.1"/>
    </source>
</evidence>
<dbReference type="FunFam" id="3.30.200.20:FF:001055">
    <property type="entry name" value="Serine/threonine-protein kinase MRCK beta"/>
    <property type="match status" value="1"/>
</dbReference>
<evidence type="ECO:0000256" key="12">
    <source>
        <dbReference type="ARBA" id="ARBA00023054"/>
    </source>
</evidence>
<dbReference type="InterPro" id="IPR001180">
    <property type="entry name" value="CNH_dom"/>
</dbReference>
<dbReference type="PROSITE" id="PS00107">
    <property type="entry name" value="PROTEIN_KINASE_ATP"/>
    <property type="match status" value="1"/>
</dbReference>
<dbReference type="Pfam" id="PF25346">
    <property type="entry name" value="PH_MRCK"/>
    <property type="match status" value="1"/>
</dbReference>
<dbReference type="PANTHER" id="PTHR22988">
    <property type="entry name" value="MYOTONIC DYSTROPHY S/T KINASE-RELATED"/>
    <property type="match status" value="1"/>
</dbReference>
<evidence type="ECO:0000259" key="19">
    <source>
        <dbReference type="PROSITE" id="PS50011"/>
    </source>
</evidence>
<dbReference type="CDD" id="cd00132">
    <property type="entry name" value="CRIB"/>
    <property type="match status" value="1"/>
</dbReference>
<dbReference type="PANTHER" id="PTHR22988:SF66">
    <property type="entry name" value="SERINE_THREONINE-PROTEIN KINASE GENGHIS KHAN"/>
    <property type="match status" value="1"/>
</dbReference>
<dbReference type="PROSITE" id="PS00479">
    <property type="entry name" value="ZF_DAG_PE_1"/>
    <property type="match status" value="1"/>
</dbReference>
<dbReference type="Gene3D" id="2.30.29.30">
    <property type="entry name" value="Pleckstrin-homology domain (PH domain)/Phosphotyrosine-binding domain (PTB)"/>
    <property type="match status" value="1"/>
</dbReference>
<feature type="domain" description="PH" evidence="18">
    <location>
        <begin position="1253"/>
        <end position="1459"/>
    </location>
</feature>
<evidence type="ECO:0000256" key="16">
    <source>
        <dbReference type="SAM" id="Coils"/>
    </source>
</evidence>
<dbReference type="InterPro" id="IPR011009">
    <property type="entry name" value="Kinase-like_dom_sf"/>
</dbReference>
<dbReference type="Proteomes" id="UP001620645">
    <property type="component" value="Unassembled WGS sequence"/>
</dbReference>
<dbReference type="EC" id="2.7.11.1" evidence="2"/>
<comment type="catalytic activity">
    <reaction evidence="14">
        <text>L-seryl-[protein] + ATP = O-phospho-L-seryl-[protein] + ADP + H(+)</text>
        <dbReference type="Rhea" id="RHEA:17989"/>
        <dbReference type="Rhea" id="RHEA-COMP:9863"/>
        <dbReference type="Rhea" id="RHEA-COMP:11604"/>
        <dbReference type="ChEBI" id="CHEBI:15378"/>
        <dbReference type="ChEBI" id="CHEBI:29999"/>
        <dbReference type="ChEBI" id="CHEBI:30616"/>
        <dbReference type="ChEBI" id="CHEBI:83421"/>
        <dbReference type="ChEBI" id="CHEBI:456216"/>
        <dbReference type="EC" id="2.7.11.1"/>
    </reaction>
</comment>
<proteinExistence type="inferred from homology"/>
<evidence type="ECO:0000256" key="2">
    <source>
        <dbReference type="ARBA" id="ARBA00012513"/>
    </source>
</evidence>
<feature type="compositionally biased region" description="Low complexity" evidence="17">
    <location>
        <begin position="1935"/>
        <end position="1959"/>
    </location>
</feature>
<evidence type="ECO:0000256" key="6">
    <source>
        <dbReference type="ARBA" id="ARBA00022723"/>
    </source>
</evidence>
<evidence type="ECO:0000256" key="9">
    <source>
        <dbReference type="ARBA" id="ARBA00022777"/>
    </source>
</evidence>
<evidence type="ECO:0000256" key="4">
    <source>
        <dbReference type="ARBA" id="ARBA00022553"/>
    </source>
</evidence>
<evidence type="ECO:0000256" key="10">
    <source>
        <dbReference type="ARBA" id="ARBA00022833"/>
    </source>
</evidence>
<evidence type="ECO:0000256" key="14">
    <source>
        <dbReference type="ARBA" id="ARBA00048679"/>
    </source>
</evidence>
<dbReference type="InterPro" id="IPR000961">
    <property type="entry name" value="AGC-kinase_C"/>
</dbReference>
<dbReference type="FunFam" id="1.10.510.10:FF:000014">
    <property type="entry name" value="Non-specific serine/threonine protein kinase"/>
    <property type="match status" value="1"/>
</dbReference>
<feature type="coiled-coil region" evidence="16">
    <location>
        <begin position="770"/>
        <end position="804"/>
    </location>
</feature>
<dbReference type="PROSITE" id="PS50081">
    <property type="entry name" value="ZF_DAG_PE_2"/>
    <property type="match status" value="1"/>
</dbReference>
<evidence type="ECO:0000259" key="23">
    <source>
        <dbReference type="PROSITE" id="PS51285"/>
    </source>
</evidence>
<evidence type="ECO:0000256" key="3">
    <source>
        <dbReference type="ARBA" id="ARBA00022527"/>
    </source>
</evidence>
<feature type="domain" description="Protein kinase" evidence="19">
    <location>
        <begin position="50"/>
        <end position="318"/>
    </location>
</feature>
<feature type="region of interest" description="Disordered" evidence="17">
    <location>
        <begin position="866"/>
        <end position="895"/>
    </location>
</feature>
<dbReference type="SUPFAM" id="SSF56112">
    <property type="entry name" value="Protein kinase-like (PK-like)"/>
    <property type="match status" value="1"/>
</dbReference>
<dbReference type="Gene3D" id="3.30.60.20">
    <property type="match status" value="1"/>
</dbReference>
<dbReference type="InterPro" id="IPR017441">
    <property type="entry name" value="Protein_kinase_ATP_BS"/>
</dbReference>
<feature type="compositionally biased region" description="Low complexity" evidence="17">
    <location>
        <begin position="2001"/>
        <end position="2035"/>
    </location>
</feature>
<keyword evidence="5" id="KW-0808">Transferase</keyword>
<feature type="coiled-coil region" evidence="16">
    <location>
        <begin position="908"/>
        <end position="970"/>
    </location>
</feature>
<feature type="region of interest" description="Disordered" evidence="17">
    <location>
        <begin position="1107"/>
        <end position="1131"/>
    </location>
</feature>
<comment type="catalytic activity">
    <reaction evidence="13">
        <text>L-threonyl-[protein] + ATP = O-phospho-L-threonyl-[protein] + ADP + H(+)</text>
        <dbReference type="Rhea" id="RHEA:46608"/>
        <dbReference type="Rhea" id="RHEA-COMP:11060"/>
        <dbReference type="Rhea" id="RHEA-COMP:11605"/>
        <dbReference type="ChEBI" id="CHEBI:15378"/>
        <dbReference type="ChEBI" id="CHEBI:30013"/>
        <dbReference type="ChEBI" id="CHEBI:30616"/>
        <dbReference type="ChEBI" id="CHEBI:61977"/>
        <dbReference type="ChEBI" id="CHEBI:456216"/>
        <dbReference type="EC" id="2.7.11.1"/>
    </reaction>
</comment>
<feature type="domain" description="AGC-kinase C-terminal" evidence="23">
    <location>
        <begin position="319"/>
        <end position="391"/>
    </location>
</feature>
<evidence type="ECO:0000256" key="8">
    <source>
        <dbReference type="ARBA" id="ARBA00022771"/>
    </source>
</evidence>
<keyword evidence="9" id="KW-0418">Kinase</keyword>
<feature type="compositionally biased region" description="Pro residues" evidence="17">
    <location>
        <begin position="452"/>
        <end position="469"/>
    </location>
</feature>
<accession>A0ABD2J263</accession>
<feature type="compositionally biased region" description="Basic and acidic residues" evidence="17">
    <location>
        <begin position="1859"/>
        <end position="1872"/>
    </location>
</feature>
<evidence type="ECO:0000259" key="18">
    <source>
        <dbReference type="PROSITE" id="PS50003"/>
    </source>
</evidence>
<dbReference type="InterPro" id="IPR057529">
    <property type="entry name" value="MRCK/ROCK_PH"/>
</dbReference>
<keyword evidence="7 15" id="KW-0547">Nucleotide-binding</keyword>
<protein>
    <recommendedName>
        <fullName evidence="2">non-specific serine/threonine protein kinase</fullName>
        <ecNumber evidence="2">2.7.11.1</ecNumber>
    </recommendedName>
</protein>
<dbReference type="PROSITE" id="PS50003">
    <property type="entry name" value="PH_DOMAIN"/>
    <property type="match status" value="1"/>
</dbReference>
<dbReference type="Pfam" id="PF00780">
    <property type="entry name" value="CNH"/>
    <property type="match status" value="1"/>
</dbReference>
<dbReference type="InterPro" id="IPR011993">
    <property type="entry name" value="PH-like_dom_sf"/>
</dbReference>
<keyword evidence="11 15" id="KW-0067">ATP-binding</keyword>
<dbReference type="InterPro" id="IPR000095">
    <property type="entry name" value="CRIB_dom"/>
</dbReference>
<evidence type="ECO:0000256" key="7">
    <source>
        <dbReference type="ARBA" id="ARBA00022741"/>
    </source>
</evidence>
<evidence type="ECO:0000256" key="17">
    <source>
        <dbReference type="SAM" id="MobiDB-lite"/>
    </source>
</evidence>
<dbReference type="SMART" id="SM00220">
    <property type="entry name" value="S_TKc"/>
    <property type="match status" value="1"/>
</dbReference>
<dbReference type="SMART" id="SM00133">
    <property type="entry name" value="S_TK_X"/>
    <property type="match status" value="1"/>
</dbReference>
<dbReference type="InterPro" id="IPR000719">
    <property type="entry name" value="Prot_kinase_dom"/>
</dbReference>
<name>A0ABD2J263_HETSC</name>
<dbReference type="PROSITE" id="PS50219">
    <property type="entry name" value="CNH"/>
    <property type="match status" value="1"/>
</dbReference>
<dbReference type="GO" id="GO:0004674">
    <property type="term" value="F:protein serine/threonine kinase activity"/>
    <property type="evidence" value="ECO:0007669"/>
    <property type="project" value="UniProtKB-KW"/>
</dbReference>
<dbReference type="Pfam" id="PF00130">
    <property type="entry name" value="C1_1"/>
    <property type="match status" value="1"/>
</dbReference>
<comment type="caution">
    <text evidence="24">The sequence shown here is derived from an EMBL/GenBank/DDBJ whole genome shotgun (WGS) entry which is preliminary data.</text>
</comment>
<dbReference type="GO" id="GO:0008270">
    <property type="term" value="F:zinc ion binding"/>
    <property type="evidence" value="ECO:0007669"/>
    <property type="project" value="UniProtKB-KW"/>
</dbReference>
<evidence type="ECO:0000313" key="25">
    <source>
        <dbReference type="Proteomes" id="UP001620645"/>
    </source>
</evidence>
<dbReference type="InterPro" id="IPR046349">
    <property type="entry name" value="C1-like_sf"/>
</dbReference>
<dbReference type="PROSITE" id="PS50011">
    <property type="entry name" value="PROTEIN_KINASE_DOM"/>
    <property type="match status" value="1"/>
</dbReference>
<feature type="region of interest" description="Disordered" evidence="17">
    <location>
        <begin position="1904"/>
        <end position="2054"/>
    </location>
</feature>
<evidence type="ECO:0000259" key="22">
    <source>
        <dbReference type="PROSITE" id="PS50219"/>
    </source>
</evidence>
<dbReference type="SMART" id="SM00109">
    <property type="entry name" value="C1"/>
    <property type="match status" value="1"/>
</dbReference>
<dbReference type="PROSITE" id="PS00108">
    <property type="entry name" value="PROTEIN_KINASE_ST"/>
    <property type="match status" value="1"/>
</dbReference>
<gene>
    <name evidence="24" type="ORF">niasHS_009703</name>
</gene>
<evidence type="ECO:0000256" key="1">
    <source>
        <dbReference type="ARBA" id="ARBA00005719"/>
    </source>
</evidence>
<keyword evidence="6" id="KW-0479">Metal-binding</keyword>
<dbReference type="Gene3D" id="3.30.200.20">
    <property type="entry name" value="Phosphorylase Kinase, domain 1"/>
    <property type="match status" value="1"/>
</dbReference>
<feature type="compositionally biased region" description="Low complexity" evidence="17">
    <location>
        <begin position="426"/>
        <end position="439"/>
    </location>
</feature>
<dbReference type="PROSITE" id="PS51285">
    <property type="entry name" value="AGC_KINASE_CTER"/>
    <property type="match status" value="1"/>
</dbReference>
<keyword evidence="12 16" id="KW-0175">Coiled coil</keyword>
<evidence type="ECO:0000256" key="5">
    <source>
        <dbReference type="ARBA" id="ARBA00022679"/>
    </source>
</evidence>
<feature type="region of interest" description="Disordered" evidence="17">
    <location>
        <begin position="1831"/>
        <end position="1887"/>
    </location>
</feature>
<organism evidence="24 25">
    <name type="scientific">Heterodera schachtii</name>
    <name type="common">Sugarbeet cyst nematode worm</name>
    <name type="synonym">Tylenchus schachtii</name>
    <dbReference type="NCBI Taxonomy" id="97005"/>
    <lineage>
        <taxon>Eukaryota</taxon>
        <taxon>Metazoa</taxon>
        <taxon>Ecdysozoa</taxon>
        <taxon>Nematoda</taxon>
        <taxon>Chromadorea</taxon>
        <taxon>Rhabditida</taxon>
        <taxon>Tylenchina</taxon>
        <taxon>Tylenchomorpha</taxon>
        <taxon>Tylenchoidea</taxon>
        <taxon>Heteroderidae</taxon>
        <taxon>Heteroderinae</taxon>
        <taxon>Heterodera</taxon>
    </lineage>
</organism>
<dbReference type="CDD" id="cd20809">
    <property type="entry name" value="C1_MRCK"/>
    <property type="match status" value="1"/>
</dbReference>
<feature type="coiled-coil region" evidence="16">
    <location>
        <begin position="695"/>
        <end position="743"/>
    </location>
</feature>
<feature type="region of interest" description="Disordered" evidence="17">
    <location>
        <begin position="420"/>
        <end position="474"/>
    </location>
</feature>
<feature type="binding site" evidence="15">
    <location>
        <position position="79"/>
    </location>
    <ligand>
        <name>ATP</name>
        <dbReference type="ChEBI" id="CHEBI:30616"/>
    </ligand>
</feature>
<feature type="domain" description="CRIB" evidence="21">
    <location>
        <begin position="1876"/>
        <end position="1889"/>
    </location>
</feature>
<sequence>METLLDALVCLYDECCSSTLRKEKSIAEFVEYAKPIVARVKTLRLCRDDFEVLKVIGRGSFGEVAVVRLTNTDKIYAMKILNKWEMLKRAETACFKEERDVMVFGDRQWITNLHYAFQDEKNLYLIMDYYVGGDLLTLLSKFEEEHGHVPEHMAKFYVAEMILAIDSVHRLGYVHRDIKPDNVLLDITGHIKLGDFGSCLRRQPDGTVRATTAVGTPDYISPETLRAVEDGRGRYGAECDWWSLGICMYEMIFGETPFYAESLVDTYGKIMNHEEMFEFPEDIDISDEAKDLISRLICARETRLGKNGLADFRDHPFFADIDWENIRSAEAPYKPEVSSPTDTSNFDSSVVANDFTPCETQPPKVTAPFTGLHLPFIGFTFTSGSAFSDATSLLQTIQANSGGGAVGVVPLSSPAVDSAGAKSAIVQQQQQAHAAPVPAQEEDDEEREAPPREPQPPEATTPAAGPPAVPHQQQDQLVAQLKDEIQILRKRLEDEQNQRPTKQAGVEELEKKCKEVKEKNQQLILQKQDLQKEVEELLEKAQTQSREWKSALKQRDVALQDYEQTNAELADTRARLAKAEGALRDQEQRTRQFEGKCDIYQVEMRAAMASRAETDARLAARDKELEEERAVRAALEAKLAKLLEEAADDNNGTDGKAAKANDGIASSADAATTDAVAADDSEAAAAEAAAMAQRVLLLEEQRQRFQDTLQLEERRRNELADQLANVQRMLDEQQQCAQHQRNEHEQDKLSWTQQHKEQMISMEKLCSSRVKAMESECADVRAENEQLRAENNRLGQELQCQQRMSAQIQEIVQFVSDGKERQELLQDLTTRLAGELECFKRQQQQQLSATTTATSTPPLLQYQQQLASGGNGRGGEAAANSYANTPVSDSPLRTWGSRRMNKQAKYGRFEAQQQLDAEMRAKRQAQDELREAREQKDRLERELDECRRKLRQQQEEMERMNQENASLLRQQHWAMRNWAPQRADGPAATLFDAGGGAPVTGQSSATAGGGIVVPGLLEMAQHQHRFNANLFNRSFSSSSNSAMPSSAAIASPPSITSTPTTAALAAASLRSPAATTYNNASSSLEEYDSSLLLYHSRSPAQMNQSFTTASIASPPPPPPQHHHQQQQQQQQFPFHPQFYENARFYTSYGTPPAPTTASSIFRPLPSSANPKSIQSLNSAFNGEGHHFVNASLRAPTKCVVCTSVLIGADRQGMFCQECHVACHVGCLNKVPKECPVPNDLRRSDGIDMMRGNGTAYQGAVKTPKNGGVKRGWRTTYVIVCDFKLYLYDCQTDGKHGKIVSIDPQIRQVLDMKDPDFHVSPATENDAIHASKSDLPKIFKVAFSQVHDFHTCVAFPSQPATAASTVSPPSDQQQQMMTTTATVDERSMMTISSRCSSGSQNSSSVSCNNGGGVPSSMAAMITTADQQQQNALISRQYALLMADTKEEADKWVIALTELRNLFYRSGLPRKDAFVVRELCDHAALAQLRSAQCAAMIDRGRFVLGLSDQGLISVELDKEMITPVGGETENKKRYVEQVEYDLEEQLLIALVGVGKERHVRLIPIAALDGRDLKWIKVAETRGCHLLCWGRGHSPSTAPHGAQPGQHYFACAILKSVLVFQINRKERRHKPLREMAMPGQPQCLKIAGGRLFVGYPSSFRVWDLLDNSQISLVNLEDQSLQFLNQSLHDAEMVIAVYGGHDEDDHDEAEQQQQQQMAKEYLLVFQKLGIYVDGQGRRSRAHEMMFPCRLSATGKFAFRRPFLLHFSEHQICVFHIHTAEWVQTVNLRSARPLNRSGLFTLCQMLDQPHIVVLGMRSPSDEEQQFLPSLVAEANRRQSGGPTDAGTVLPSQQLKRRRKFSMRNAKDEPKSRTDRRSQLPISGPSNFKHMVHMGPGNVVELQNLLDLNTAKSPSASPGGSAGNTAEKVRTHHNHPPTAQAAINRSTSSTTTNSSASAATTAPAPVGGGGAVARAVKHQQQHQQQQQQHHGHHHAHHQHYHHHHHATSSSSAGAAATRPMSAQSRGSDASAAASRSAATAATVIPHHQQPITDPNDPESDYYLEPINAQAFRAKQAQSAAAALLLQQHGVGSAPAPPTPPSVPPPKRPPPTSE</sequence>
<dbReference type="InterPro" id="IPR050839">
    <property type="entry name" value="Rho-assoc_Ser/Thr_Kinase"/>
</dbReference>